<feature type="domain" description="Protein kinase" evidence="2">
    <location>
        <begin position="1"/>
        <end position="249"/>
    </location>
</feature>
<dbReference type="PROSITE" id="PS50011">
    <property type="entry name" value="PROTEIN_KINASE_DOM"/>
    <property type="match status" value="1"/>
</dbReference>
<dbReference type="InterPro" id="IPR017441">
    <property type="entry name" value="Protein_kinase_ATP_BS"/>
</dbReference>
<dbReference type="Gene3D" id="1.10.510.10">
    <property type="entry name" value="Transferase(Phosphotransferase) domain 1"/>
    <property type="match status" value="1"/>
</dbReference>
<evidence type="ECO:0000256" key="1">
    <source>
        <dbReference type="PROSITE-ProRule" id="PRU10141"/>
    </source>
</evidence>
<organism evidence="3 4">
    <name type="scientific">Canna indica</name>
    <name type="common">Indian-shot</name>
    <dbReference type="NCBI Taxonomy" id="4628"/>
    <lineage>
        <taxon>Eukaryota</taxon>
        <taxon>Viridiplantae</taxon>
        <taxon>Streptophyta</taxon>
        <taxon>Embryophyta</taxon>
        <taxon>Tracheophyta</taxon>
        <taxon>Spermatophyta</taxon>
        <taxon>Magnoliopsida</taxon>
        <taxon>Liliopsida</taxon>
        <taxon>Zingiberales</taxon>
        <taxon>Cannaceae</taxon>
        <taxon>Canna</taxon>
    </lineage>
</organism>
<dbReference type="InterPro" id="IPR050823">
    <property type="entry name" value="Plant_Ser_Thr_Prot_Kinase"/>
</dbReference>
<protein>
    <recommendedName>
        <fullName evidence="2">Protein kinase domain-containing protein</fullName>
    </recommendedName>
</protein>
<dbReference type="GO" id="GO:0005524">
    <property type="term" value="F:ATP binding"/>
    <property type="evidence" value="ECO:0007669"/>
    <property type="project" value="UniProtKB-UniRule"/>
</dbReference>
<dbReference type="InterPro" id="IPR000719">
    <property type="entry name" value="Prot_kinase_dom"/>
</dbReference>
<dbReference type="InterPro" id="IPR001245">
    <property type="entry name" value="Ser-Thr/Tyr_kinase_cat_dom"/>
</dbReference>
<dbReference type="Gene3D" id="3.30.200.20">
    <property type="entry name" value="Phosphorylase Kinase, domain 1"/>
    <property type="match status" value="1"/>
</dbReference>
<evidence type="ECO:0000313" key="3">
    <source>
        <dbReference type="EMBL" id="WOK91584.1"/>
    </source>
</evidence>
<dbReference type="Proteomes" id="UP001327560">
    <property type="component" value="Chromosome 1"/>
</dbReference>
<gene>
    <name evidence="3" type="ORF">Cni_G00275</name>
</gene>
<dbReference type="AlphaFoldDB" id="A0AAQ3PZ88"/>
<dbReference type="GO" id="GO:0004672">
    <property type="term" value="F:protein kinase activity"/>
    <property type="evidence" value="ECO:0007669"/>
    <property type="project" value="InterPro"/>
</dbReference>
<dbReference type="InterPro" id="IPR011009">
    <property type="entry name" value="Kinase-like_dom_sf"/>
</dbReference>
<reference evidence="3 4" key="1">
    <citation type="submission" date="2023-10" db="EMBL/GenBank/DDBJ databases">
        <title>Chromosome-scale genome assembly provides insights into flower coloration mechanisms of Canna indica.</title>
        <authorList>
            <person name="Li C."/>
        </authorList>
    </citation>
    <scope>NUCLEOTIDE SEQUENCE [LARGE SCALE GENOMIC DNA]</scope>
    <source>
        <tissue evidence="3">Flower</tissue>
    </source>
</reference>
<dbReference type="PANTHER" id="PTHR45621">
    <property type="entry name" value="OS01G0588500 PROTEIN-RELATED"/>
    <property type="match status" value="1"/>
</dbReference>
<dbReference type="EMBL" id="CP136890">
    <property type="protein sequence ID" value="WOK91584.1"/>
    <property type="molecule type" value="Genomic_DNA"/>
</dbReference>
<proteinExistence type="predicted"/>
<evidence type="ECO:0000259" key="2">
    <source>
        <dbReference type="PROSITE" id="PS50011"/>
    </source>
</evidence>
<dbReference type="Pfam" id="PF07714">
    <property type="entry name" value="PK_Tyr_Ser-Thr"/>
    <property type="match status" value="1"/>
</dbReference>
<accession>A0AAQ3PZ88</accession>
<dbReference type="SUPFAM" id="SSF56112">
    <property type="entry name" value="Protein kinase-like (PK-like)"/>
    <property type="match status" value="1"/>
</dbReference>
<keyword evidence="4" id="KW-1185">Reference proteome</keyword>
<evidence type="ECO:0000313" key="4">
    <source>
        <dbReference type="Proteomes" id="UP001327560"/>
    </source>
</evidence>
<feature type="binding site" evidence="1">
    <location>
        <position position="108"/>
    </location>
    <ligand>
        <name>ATP</name>
        <dbReference type="ChEBI" id="CHEBI:30616"/>
    </ligand>
</feature>
<keyword evidence="1" id="KW-0547">Nucleotide-binding</keyword>
<sequence>MGNCCFQRNPFSNKVSSALKEESPRVQSPKMKEEEIRKLPSNAKEVEDLRRETSANPLVAFTFNELKVVTENFKKENVLGVGGFGCVYRGFITQNLKKGLQPLQVAVKVHDAKNSNQGHREWLVRIIVTTLMAALLQFKSQFSILWSSSGHLTAMSDVYSFGVVLLELLTGKRSLDKSRPVRQQALVEWVAPFLTQKKRVLSIIDPRLCKDYPEKAVQRVARLAYHCLNHNPKARPLMRDVVGSLEPLQESCCVIN</sequence>
<dbReference type="PROSITE" id="PS00107">
    <property type="entry name" value="PROTEIN_KINASE_ATP"/>
    <property type="match status" value="1"/>
</dbReference>
<keyword evidence="1" id="KW-0067">ATP-binding</keyword>
<name>A0AAQ3PZ88_9LILI</name>